<dbReference type="Gramene" id="KRH75549">
    <property type="protein sequence ID" value="KRH75549"/>
    <property type="gene ID" value="GLYMA_01G091900"/>
</dbReference>
<proteinExistence type="predicted"/>
<sequence length="121" mass="14210">MDKISQHSAVLIPPRTVKKNSKEKKNEKLDLCPMDHNYEKKYFVLVRPVILYEIADRINLVIRVDSDTLDVRQGKFARVCVQIDLDKDVVGKVWLKDFWYKVEYEGLPAFVHRAGYSKSRI</sequence>
<name>A0A0R0L8D9_SOYBN</name>
<dbReference type="EMBL" id="CM000834">
    <property type="protein sequence ID" value="KRH75549.1"/>
    <property type="molecule type" value="Genomic_DNA"/>
</dbReference>
<dbReference type="PANTHER" id="PTHR31286">
    <property type="entry name" value="GLYCINE-RICH CELL WALL STRUCTURAL PROTEIN 1.8-LIKE"/>
    <property type="match status" value="1"/>
</dbReference>
<accession>A0A0R0L8D9</accession>
<evidence type="ECO:0000313" key="1">
    <source>
        <dbReference type="EMBL" id="KRH75549.1"/>
    </source>
</evidence>
<dbReference type="InterPro" id="IPR040256">
    <property type="entry name" value="At4g02000-like"/>
</dbReference>
<dbReference type="InParanoid" id="A0A0R0L8D9"/>
<keyword evidence="3" id="KW-1185">Reference proteome</keyword>
<dbReference type="Proteomes" id="UP000008827">
    <property type="component" value="Chromosome 1"/>
</dbReference>
<evidence type="ECO:0000313" key="2">
    <source>
        <dbReference type="EnsemblPlants" id="KRH75549"/>
    </source>
</evidence>
<dbReference type="EnsemblPlants" id="KRH75549">
    <property type="protein sequence ID" value="KRH75549"/>
    <property type="gene ID" value="GLYMA_01G091900"/>
</dbReference>
<reference evidence="2" key="2">
    <citation type="submission" date="2018-02" db="UniProtKB">
        <authorList>
            <consortium name="EnsemblPlants"/>
        </authorList>
    </citation>
    <scope>IDENTIFICATION</scope>
    <source>
        <strain evidence="2">Williams 82</strain>
    </source>
</reference>
<protein>
    <submittedName>
        <fullName evidence="1 2">Uncharacterized protein</fullName>
    </submittedName>
</protein>
<evidence type="ECO:0000313" key="3">
    <source>
        <dbReference type="Proteomes" id="UP000008827"/>
    </source>
</evidence>
<reference evidence="1 2" key="1">
    <citation type="journal article" date="2010" name="Nature">
        <title>Genome sequence of the palaeopolyploid soybean.</title>
        <authorList>
            <person name="Schmutz J."/>
            <person name="Cannon S.B."/>
            <person name="Schlueter J."/>
            <person name="Ma J."/>
            <person name="Mitros T."/>
            <person name="Nelson W."/>
            <person name="Hyten D.L."/>
            <person name="Song Q."/>
            <person name="Thelen J.J."/>
            <person name="Cheng J."/>
            <person name="Xu D."/>
            <person name="Hellsten U."/>
            <person name="May G.D."/>
            <person name="Yu Y."/>
            <person name="Sakurai T."/>
            <person name="Umezawa T."/>
            <person name="Bhattacharyya M.K."/>
            <person name="Sandhu D."/>
            <person name="Valliyodan B."/>
            <person name="Lindquist E."/>
            <person name="Peto M."/>
            <person name="Grant D."/>
            <person name="Shu S."/>
            <person name="Goodstein D."/>
            <person name="Barry K."/>
            <person name="Futrell-Griggs M."/>
            <person name="Abernathy B."/>
            <person name="Du J."/>
            <person name="Tian Z."/>
            <person name="Zhu L."/>
            <person name="Gill N."/>
            <person name="Joshi T."/>
            <person name="Libault M."/>
            <person name="Sethuraman A."/>
            <person name="Zhang X.-C."/>
            <person name="Shinozaki K."/>
            <person name="Nguyen H.T."/>
            <person name="Wing R.A."/>
            <person name="Cregan P."/>
            <person name="Specht J."/>
            <person name="Grimwood J."/>
            <person name="Rokhsar D."/>
            <person name="Stacey G."/>
            <person name="Shoemaker R.C."/>
            <person name="Jackson S.A."/>
        </authorList>
    </citation>
    <scope>NUCLEOTIDE SEQUENCE</scope>
    <source>
        <strain evidence="2">cv. Williams 82</strain>
        <tissue evidence="1">Callus</tissue>
    </source>
</reference>
<gene>
    <name evidence="1" type="ORF">GLYMA_01G091900</name>
</gene>
<reference evidence="1" key="3">
    <citation type="submission" date="2018-07" db="EMBL/GenBank/DDBJ databases">
        <title>WGS assembly of Glycine max.</title>
        <authorList>
            <person name="Schmutz J."/>
            <person name="Cannon S."/>
            <person name="Schlueter J."/>
            <person name="Ma J."/>
            <person name="Mitros T."/>
            <person name="Nelson W."/>
            <person name="Hyten D."/>
            <person name="Song Q."/>
            <person name="Thelen J."/>
            <person name="Cheng J."/>
            <person name="Xu D."/>
            <person name="Hellsten U."/>
            <person name="May G."/>
            <person name="Yu Y."/>
            <person name="Sakurai T."/>
            <person name="Umezawa T."/>
            <person name="Bhattacharyya M."/>
            <person name="Sandhu D."/>
            <person name="Valliyodan B."/>
            <person name="Lindquist E."/>
            <person name="Peto M."/>
            <person name="Grant D."/>
            <person name="Shu S."/>
            <person name="Goodstein D."/>
            <person name="Barry K."/>
            <person name="Futrell-Griggs M."/>
            <person name="Abernathy B."/>
            <person name="Du J."/>
            <person name="Tian Z."/>
            <person name="Zhu L."/>
            <person name="Gill N."/>
            <person name="Joshi T."/>
            <person name="Libault M."/>
            <person name="Sethuraman A."/>
            <person name="Zhang X."/>
            <person name="Shinozaki K."/>
            <person name="Nguyen H."/>
            <person name="Wing R."/>
            <person name="Cregan P."/>
            <person name="Specht J."/>
            <person name="Grimwood J."/>
            <person name="Rokhsar D."/>
            <person name="Stacey G."/>
            <person name="Shoemaker R."/>
            <person name="Jackson S."/>
        </authorList>
    </citation>
    <scope>NUCLEOTIDE SEQUENCE</scope>
    <source>
        <tissue evidence="1">Callus</tissue>
    </source>
</reference>
<dbReference type="PANTHER" id="PTHR31286:SF171">
    <property type="entry name" value="CCHC-TYPE DOMAIN-CONTAINING PROTEIN"/>
    <property type="match status" value="1"/>
</dbReference>
<organism evidence="1">
    <name type="scientific">Glycine max</name>
    <name type="common">Soybean</name>
    <name type="synonym">Glycine hispida</name>
    <dbReference type="NCBI Taxonomy" id="3847"/>
    <lineage>
        <taxon>Eukaryota</taxon>
        <taxon>Viridiplantae</taxon>
        <taxon>Streptophyta</taxon>
        <taxon>Embryophyta</taxon>
        <taxon>Tracheophyta</taxon>
        <taxon>Spermatophyta</taxon>
        <taxon>Magnoliopsida</taxon>
        <taxon>eudicotyledons</taxon>
        <taxon>Gunneridae</taxon>
        <taxon>Pentapetalae</taxon>
        <taxon>rosids</taxon>
        <taxon>fabids</taxon>
        <taxon>Fabales</taxon>
        <taxon>Fabaceae</taxon>
        <taxon>Papilionoideae</taxon>
        <taxon>50 kb inversion clade</taxon>
        <taxon>NPAAA clade</taxon>
        <taxon>indigoferoid/millettioid clade</taxon>
        <taxon>Phaseoleae</taxon>
        <taxon>Glycine</taxon>
        <taxon>Glycine subgen. Soja</taxon>
    </lineage>
</organism>
<dbReference type="AlphaFoldDB" id="A0A0R0L8D9"/>